<dbReference type="Proteomes" id="UP001187192">
    <property type="component" value="Unassembled WGS sequence"/>
</dbReference>
<protein>
    <recommendedName>
        <fullName evidence="3">Gag/pol protein</fullName>
    </recommendedName>
</protein>
<dbReference type="CDD" id="cd09272">
    <property type="entry name" value="RNase_HI_RT_Ty1"/>
    <property type="match status" value="1"/>
</dbReference>
<reference evidence="1" key="1">
    <citation type="submission" date="2023-07" db="EMBL/GenBank/DDBJ databases">
        <title>draft genome sequence of fig (Ficus carica).</title>
        <authorList>
            <person name="Takahashi T."/>
            <person name="Nishimura K."/>
        </authorList>
    </citation>
    <scope>NUCLEOTIDE SEQUENCE</scope>
</reference>
<evidence type="ECO:0008006" key="3">
    <source>
        <dbReference type="Google" id="ProtNLM"/>
    </source>
</evidence>
<accession>A0AA88J001</accession>
<sequence length="58" mass="6207">MEAEYVAASEASKEAVWLRRFLGDLEVVPGTDKAIVLYCDNSAAVTNTNDPCNATNAT</sequence>
<organism evidence="1 2">
    <name type="scientific">Ficus carica</name>
    <name type="common">Common fig</name>
    <dbReference type="NCBI Taxonomy" id="3494"/>
    <lineage>
        <taxon>Eukaryota</taxon>
        <taxon>Viridiplantae</taxon>
        <taxon>Streptophyta</taxon>
        <taxon>Embryophyta</taxon>
        <taxon>Tracheophyta</taxon>
        <taxon>Spermatophyta</taxon>
        <taxon>Magnoliopsida</taxon>
        <taxon>eudicotyledons</taxon>
        <taxon>Gunneridae</taxon>
        <taxon>Pentapetalae</taxon>
        <taxon>rosids</taxon>
        <taxon>fabids</taxon>
        <taxon>Rosales</taxon>
        <taxon>Moraceae</taxon>
        <taxon>Ficeae</taxon>
        <taxon>Ficus</taxon>
    </lineage>
</organism>
<dbReference type="EMBL" id="BTGU01000075">
    <property type="protein sequence ID" value="GMN58161.1"/>
    <property type="molecule type" value="Genomic_DNA"/>
</dbReference>
<name>A0AA88J001_FICCA</name>
<evidence type="ECO:0000313" key="1">
    <source>
        <dbReference type="EMBL" id="GMN58161.1"/>
    </source>
</evidence>
<comment type="caution">
    <text evidence="1">The sequence shown here is derived from an EMBL/GenBank/DDBJ whole genome shotgun (WGS) entry which is preliminary data.</text>
</comment>
<evidence type="ECO:0000313" key="2">
    <source>
        <dbReference type="Proteomes" id="UP001187192"/>
    </source>
</evidence>
<dbReference type="AlphaFoldDB" id="A0AA88J001"/>
<gene>
    <name evidence="1" type="ORF">TIFTF001_027264</name>
</gene>
<proteinExistence type="predicted"/>
<keyword evidence="2" id="KW-1185">Reference proteome</keyword>